<organism evidence="1 2">
    <name type="scientific">Popillia japonica</name>
    <name type="common">Japanese beetle</name>
    <dbReference type="NCBI Taxonomy" id="7064"/>
    <lineage>
        <taxon>Eukaryota</taxon>
        <taxon>Metazoa</taxon>
        <taxon>Ecdysozoa</taxon>
        <taxon>Arthropoda</taxon>
        <taxon>Hexapoda</taxon>
        <taxon>Insecta</taxon>
        <taxon>Pterygota</taxon>
        <taxon>Neoptera</taxon>
        <taxon>Endopterygota</taxon>
        <taxon>Coleoptera</taxon>
        <taxon>Polyphaga</taxon>
        <taxon>Scarabaeiformia</taxon>
        <taxon>Scarabaeidae</taxon>
        <taxon>Rutelinae</taxon>
        <taxon>Popillia</taxon>
    </lineage>
</organism>
<comment type="caution">
    <text evidence="1">The sequence shown here is derived from an EMBL/GenBank/DDBJ whole genome shotgun (WGS) entry which is preliminary data.</text>
</comment>
<protein>
    <submittedName>
        <fullName evidence="1">Uncharacterized protein</fullName>
    </submittedName>
</protein>
<gene>
    <name evidence="1" type="ORF">QE152_g12497</name>
</gene>
<dbReference type="AlphaFoldDB" id="A0AAW1LNY0"/>
<sequence>MHTLVKKDMKAFVWKIRNKKCKGKKRGRRGVDVVKQIRPLREGCPSEAERGRVTVQAMLTLVKKDMKVLIWKIRNKKCKGKKRGRRGCNIVKQIRPL</sequence>
<accession>A0AAW1LNY0</accession>
<reference evidence="1 2" key="1">
    <citation type="journal article" date="2024" name="BMC Genomics">
        <title>De novo assembly and annotation of Popillia japonica's genome with initial clues to its potential as an invasive pest.</title>
        <authorList>
            <person name="Cucini C."/>
            <person name="Boschi S."/>
            <person name="Funari R."/>
            <person name="Cardaioli E."/>
            <person name="Iannotti N."/>
            <person name="Marturano G."/>
            <person name="Paoli F."/>
            <person name="Bruttini M."/>
            <person name="Carapelli A."/>
            <person name="Frati F."/>
            <person name="Nardi F."/>
        </authorList>
    </citation>
    <scope>NUCLEOTIDE SEQUENCE [LARGE SCALE GENOMIC DNA]</scope>
    <source>
        <strain evidence="1">DMR45628</strain>
    </source>
</reference>
<evidence type="ECO:0000313" key="1">
    <source>
        <dbReference type="EMBL" id="KAK9736424.1"/>
    </source>
</evidence>
<proteinExistence type="predicted"/>
<name>A0AAW1LNY0_POPJA</name>
<keyword evidence="2" id="KW-1185">Reference proteome</keyword>
<evidence type="ECO:0000313" key="2">
    <source>
        <dbReference type="Proteomes" id="UP001458880"/>
    </source>
</evidence>
<dbReference type="Proteomes" id="UP001458880">
    <property type="component" value="Unassembled WGS sequence"/>
</dbReference>
<dbReference type="EMBL" id="JASPKY010000114">
    <property type="protein sequence ID" value="KAK9736424.1"/>
    <property type="molecule type" value="Genomic_DNA"/>
</dbReference>